<feature type="transmembrane region" description="Helical" evidence="1">
    <location>
        <begin position="154"/>
        <end position="175"/>
    </location>
</feature>
<name>A0ABN2ZDC0_9ACTN</name>
<reference evidence="3 4" key="1">
    <citation type="journal article" date="2019" name="Int. J. Syst. Evol. Microbiol.">
        <title>The Global Catalogue of Microorganisms (GCM) 10K type strain sequencing project: providing services to taxonomists for standard genome sequencing and annotation.</title>
        <authorList>
            <consortium name="The Broad Institute Genomics Platform"/>
            <consortium name="The Broad Institute Genome Sequencing Center for Infectious Disease"/>
            <person name="Wu L."/>
            <person name="Ma J."/>
        </authorList>
    </citation>
    <scope>NUCLEOTIDE SEQUENCE [LARGE SCALE GENOMIC DNA]</scope>
    <source>
        <strain evidence="3 4">JCM 16022</strain>
    </source>
</reference>
<dbReference type="Pfam" id="PF06724">
    <property type="entry name" value="DUF1206"/>
    <property type="match status" value="3"/>
</dbReference>
<keyword evidence="1" id="KW-0472">Membrane</keyword>
<feature type="domain" description="DUF1206" evidence="2">
    <location>
        <begin position="108"/>
        <end position="174"/>
    </location>
</feature>
<gene>
    <name evidence="3" type="ORF">GCM10009844_10110</name>
</gene>
<feature type="transmembrane region" description="Helical" evidence="1">
    <location>
        <begin position="20"/>
        <end position="43"/>
    </location>
</feature>
<evidence type="ECO:0000256" key="1">
    <source>
        <dbReference type="SAM" id="Phobius"/>
    </source>
</evidence>
<feature type="transmembrane region" description="Helical" evidence="1">
    <location>
        <begin position="244"/>
        <end position="267"/>
    </location>
</feature>
<keyword evidence="1" id="KW-0812">Transmembrane</keyword>
<feature type="transmembrane region" description="Helical" evidence="1">
    <location>
        <begin position="71"/>
        <end position="93"/>
    </location>
</feature>
<dbReference type="RefSeq" id="WP_344148538.1">
    <property type="nucleotide sequence ID" value="NZ_BAAAQR010000002.1"/>
</dbReference>
<feature type="domain" description="DUF1206" evidence="2">
    <location>
        <begin position="203"/>
        <end position="270"/>
    </location>
</feature>
<protein>
    <submittedName>
        <fullName evidence="3">DUF1206 domain-containing protein</fullName>
    </submittedName>
</protein>
<feature type="transmembrane region" description="Helical" evidence="1">
    <location>
        <begin position="114"/>
        <end position="134"/>
    </location>
</feature>
<feature type="transmembrane region" description="Helical" evidence="1">
    <location>
        <begin position="203"/>
        <end position="224"/>
    </location>
</feature>
<accession>A0ABN2ZDC0</accession>
<evidence type="ECO:0000313" key="3">
    <source>
        <dbReference type="EMBL" id="GAA2140462.1"/>
    </source>
</evidence>
<comment type="caution">
    <text evidence="3">The sequence shown here is derived from an EMBL/GenBank/DDBJ whole genome shotgun (WGS) entry which is preliminary data.</text>
</comment>
<evidence type="ECO:0000259" key="2">
    <source>
        <dbReference type="Pfam" id="PF06724"/>
    </source>
</evidence>
<dbReference type="EMBL" id="BAAAQR010000002">
    <property type="protein sequence ID" value="GAA2140462.1"/>
    <property type="molecule type" value="Genomic_DNA"/>
</dbReference>
<proteinExistence type="predicted"/>
<keyword evidence="4" id="KW-1185">Reference proteome</keyword>
<organism evidence="3 4">
    <name type="scientific">Nocardioides koreensis</name>
    <dbReference type="NCBI Taxonomy" id="433651"/>
    <lineage>
        <taxon>Bacteria</taxon>
        <taxon>Bacillati</taxon>
        <taxon>Actinomycetota</taxon>
        <taxon>Actinomycetes</taxon>
        <taxon>Propionibacteriales</taxon>
        <taxon>Nocardioidaceae</taxon>
        <taxon>Nocardioides</taxon>
    </lineage>
</organism>
<keyword evidence="1" id="KW-1133">Transmembrane helix</keyword>
<evidence type="ECO:0000313" key="4">
    <source>
        <dbReference type="Proteomes" id="UP001501771"/>
    </source>
</evidence>
<sequence length="279" mass="28732">MTSESTARNADRAARHSDALAWAVRGGLVGYALLHLLVAWVAVRLVLTSAGGTATGRGALEQLAREPSGRVVLSVMAVGFAALVVWQLIAAAVGYRDRDGRSRGLMRLGALCRAVVWGYLAVATTVLAVGGGSAGSGSPNSTTATVMSWPAGAWIVALVGAVVAGIGVGLGIFGWRAGFVDQLDRHARSSDGRRVPIVALGRVGYLAKSAALEVIGVLLVWAAWTHDPHKSGGLDEALRELLGGSLGKAAIIVVAVGLGCFGLFLLARARHLNRDSLTS</sequence>
<feature type="domain" description="DUF1206" evidence="2">
    <location>
        <begin position="27"/>
        <end position="93"/>
    </location>
</feature>
<dbReference type="InterPro" id="IPR009597">
    <property type="entry name" value="DUF1206"/>
</dbReference>
<dbReference type="Proteomes" id="UP001501771">
    <property type="component" value="Unassembled WGS sequence"/>
</dbReference>